<evidence type="ECO:0000256" key="1">
    <source>
        <dbReference type="ARBA" id="ARBA00022679"/>
    </source>
</evidence>
<evidence type="ECO:0000313" key="3">
    <source>
        <dbReference type="Proteomes" id="UP001558613"/>
    </source>
</evidence>
<sequence>MTPFSKNMFSVPLWIPIAILFGSLCDGGKILVVPLEGSHWLNMDILIKALHGQGHSVDVLRTSSSWFIKENSTYYSSITIANTKGMDEEFVEDMLSKEINYERGNINWLDYVWMYLDTLNHVYKINEMVCQLITNVFESEEIMNTFKEKQYDLVLTDPV</sequence>
<protein>
    <recommendedName>
        <fullName evidence="4">UDP-glucuronosyltransferase</fullName>
    </recommendedName>
</protein>
<evidence type="ECO:0000313" key="2">
    <source>
        <dbReference type="EMBL" id="KAL1256230.1"/>
    </source>
</evidence>
<dbReference type="EMBL" id="JAYMGO010000018">
    <property type="protein sequence ID" value="KAL1256230.1"/>
    <property type="molecule type" value="Genomic_DNA"/>
</dbReference>
<dbReference type="SUPFAM" id="SSF53756">
    <property type="entry name" value="UDP-Glycosyltransferase/glycogen phosphorylase"/>
    <property type="match status" value="1"/>
</dbReference>
<name>A0ABR3LUR6_9TELE</name>
<proteinExistence type="predicted"/>
<evidence type="ECO:0008006" key="4">
    <source>
        <dbReference type="Google" id="ProtNLM"/>
    </source>
</evidence>
<dbReference type="InterPro" id="IPR002213">
    <property type="entry name" value="UDP_glucos_trans"/>
</dbReference>
<keyword evidence="1" id="KW-0808">Transferase</keyword>
<dbReference type="Pfam" id="PF00201">
    <property type="entry name" value="UDPGT"/>
    <property type="match status" value="1"/>
</dbReference>
<keyword evidence="3" id="KW-1185">Reference proteome</keyword>
<reference evidence="2 3" key="1">
    <citation type="submission" date="2023-09" db="EMBL/GenBank/DDBJ databases">
        <authorList>
            <person name="Wang M."/>
        </authorList>
    </citation>
    <scope>NUCLEOTIDE SEQUENCE [LARGE SCALE GENOMIC DNA]</scope>
    <source>
        <strain evidence="2">GT-2023</strain>
        <tissue evidence="2">Liver</tissue>
    </source>
</reference>
<dbReference type="Proteomes" id="UP001558613">
    <property type="component" value="Unassembled WGS sequence"/>
</dbReference>
<gene>
    <name evidence="2" type="ORF">QQF64_011775</name>
</gene>
<organism evidence="2 3">
    <name type="scientific">Cirrhinus molitorella</name>
    <name type="common">mud carp</name>
    <dbReference type="NCBI Taxonomy" id="172907"/>
    <lineage>
        <taxon>Eukaryota</taxon>
        <taxon>Metazoa</taxon>
        <taxon>Chordata</taxon>
        <taxon>Craniata</taxon>
        <taxon>Vertebrata</taxon>
        <taxon>Euteleostomi</taxon>
        <taxon>Actinopterygii</taxon>
        <taxon>Neopterygii</taxon>
        <taxon>Teleostei</taxon>
        <taxon>Ostariophysi</taxon>
        <taxon>Cypriniformes</taxon>
        <taxon>Cyprinidae</taxon>
        <taxon>Labeoninae</taxon>
        <taxon>Labeonini</taxon>
        <taxon>Cirrhinus</taxon>
    </lineage>
</organism>
<accession>A0ABR3LUR6</accession>
<comment type="caution">
    <text evidence="2">The sequence shown here is derived from an EMBL/GenBank/DDBJ whole genome shotgun (WGS) entry which is preliminary data.</text>
</comment>